<evidence type="ECO:0000256" key="3">
    <source>
        <dbReference type="ARBA" id="ARBA00022448"/>
    </source>
</evidence>
<sequence>MKIKTGNQNKRRFYDGILQALTYLSSGISVLVLAALFVFIFSRGWSSINMDLLTNNYWSENYNVEPVSEVADTTFERPADLSEEAYFSEKWGVAFVDHVNAHKEEMILVEYIDENSPLYAMSDVSIRSNPQDFTMQVGMQVSRLSYTNEQGDTQLAGIGGQTAQDVAQALDQATSVNSMFIQTTGGGIRGSIISTCYLLLVSLVIAIPVGVASAIYLNEYARKSKFNMMLRSGIETLTGVPSIVFGLMGVTVLFPVTQLFGATTTSILLGGLTMSIILLPTIIRSTEEALLVVPQHLRDASLSVGANQSQTIFKIVLPCAVPGILTGVLLGIGRVIGESAALIYTMGTFINDSPTLLSQGTSLAVQIWSIMSGEQPNYELACAISIIILFFVLILNFAVKIISKRFSKAWY</sequence>
<evidence type="ECO:0000256" key="2">
    <source>
        <dbReference type="ARBA" id="ARBA00007069"/>
    </source>
</evidence>
<organism evidence="10 11">
    <name type="scientific">Amedibacillus dolichus</name>
    <dbReference type="NCBI Taxonomy" id="31971"/>
    <lineage>
        <taxon>Bacteria</taxon>
        <taxon>Bacillati</taxon>
        <taxon>Bacillota</taxon>
        <taxon>Erysipelotrichia</taxon>
        <taxon>Erysipelotrichales</taxon>
        <taxon>Erysipelotrichaceae</taxon>
        <taxon>Amedibacillus</taxon>
    </lineage>
</organism>
<keyword evidence="11" id="KW-1185">Reference proteome</keyword>
<evidence type="ECO:0000256" key="7">
    <source>
        <dbReference type="ARBA" id="ARBA00023136"/>
    </source>
</evidence>
<dbReference type="InterPro" id="IPR000515">
    <property type="entry name" value="MetI-like"/>
</dbReference>
<dbReference type="Gene3D" id="1.10.3720.10">
    <property type="entry name" value="MetI-like"/>
    <property type="match status" value="1"/>
</dbReference>
<gene>
    <name evidence="10" type="primary">pstA</name>
    <name evidence="10" type="ORF">QUV96_03305</name>
</gene>
<keyword evidence="4 8" id="KW-1003">Cell membrane</keyword>
<dbReference type="CDD" id="cd06261">
    <property type="entry name" value="TM_PBP2"/>
    <property type="match status" value="1"/>
</dbReference>
<dbReference type="RefSeq" id="WP_289607131.1">
    <property type="nucleotide sequence ID" value="NZ_JAUDCG010000010.1"/>
</dbReference>
<name>A0ABT7UAJ7_9FIRM</name>
<dbReference type="NCBIfam" id="TIGR00974">
    <property type="entry name" value="3a0107s02c"/>
    <property type="match status" value="1"/>
</dbReference>
<feature type="transmembrane region" description="Helical" evidence="8">
    <location>
        <begin position="197"/>
        <end position="217"/>
    </location>
</feature>
<reference evidence="10 11" key="3">
    <citation type="submission" date="2023-06" db="EMBL/GenBank/DDBJ databases">
        <authorList>
            <person name="Zeman M."/>
            <person name="Kubasova T."/>
            <person name="Jahodarova E."/>
            <person name="Nykrynova M."/>
            <person name="Rychlik I."/>
        </authorList>
    </citation>
    <scope>NUCLEOTIDE SEQUENCE [LARGE SCALE GENOMIC DNA]</scope>
    <source>
        <strain evidence="10 11">ET39</strain>
    </source>
</reference>
<dbReference type="SUPFAM" id="SSF161098">
    <property type="entry name" value="MetI-like"/>
    <property type="match status" value="1"/>
</dbReference>
<feature type="transmembrane region" description="Helical" evidence="8">
    <location>
        <begin position="262"/>
        <end position="283"/>
    </location>
</feature>
<reference evidence="11" key="1">
    <citation type="submission" date="2023-06" db="EMBL/GenBank/DDBJ databases">
        <title>Identification and characterization of horizontal gene transfer across gut microbiota members of farm animals based on homology search.</title>
        <authorList>
            <person name="Zeman M."/>
            <person name="Kubasova T."/>
            <person name="Jahodarova E."/>
            <person name="Nykrynova M."/>
            <person name="Rychlik I."/>
        </authorList>
    </citation>
    <scope>NUCLEOTIDE SEQUENCE [LARGE SCALE GENOMIC DNA]</scope>
    <source>
        <strain evidence="11">ET39</strain>
    </source>
</reference>
<dbReference type="EMBL" id="JAUDCG010000010">
    <property type="protein sequence ID" value="MDM8156665.1"/>
    <property type="molecule type" value="Genomic_DNA"/>
</dbReference>
<evidence type="ECO:0000313" key="10">
    <source>
        <dbReference type="EMBL" id="MDM8156665.1"/>
    </source>
</evidence>
<dbReference type="PANTHER" id="PTHR43470:SF3">
    <property type="entry name" value="PHOSPHATE TRANSPORT SYSTEM PERMEASE PROTEIN PSTA-RELATED"/>
    <property type="match status" value="1"/>
</dbReference>
<evidence type="ECO:0000256" key="1">
    <source>
        <dbReference type="ARBA" id="ARBA00004651"/>
    </source>
</evidence>
<evidence type="ECO:0000313" key="11">
    <source>
        <dbReference type="Proteomes" id="UP001529340"/>
    </source>
</evidence>
<dbReference type="Pfam" id="PF00528">
    <property type="entry name" value="BPD_transp_1"/>
    <property type="match status" value="1"/>
</dbReference>
<proteinExistence type="inferred from homology"/>
<feature type="domain" description="ABC transmembrane type-1" evidence="9">
    <location>
        <begin position="192"/>
        <end position="399"/>
    </location>
</feature>
<reference evidence="10 11" key="2">
    <citation type="submission" date="2023-06" db="EMBL/GenBank/DDBJ databases">
        <title>Identification and characterization of horizontal gene transfer across gut microbiota members of farm animals based on homology search.</title>
        <authorList>
            <person name="Schwarzerova J."/>
            <person name="Nykrynova M."/>
            <person name="Jureckova K."/>
            <person name="Cejkova D."/>
            <person name="Rychlik I."/>
        </authorList>
    </citation>
    <scope>NUCLEOTIDE SEQUENCE [LARGE SCALE GENOMIC DNA]</scope>
    <source>
        <strain evidence="10 11">ET39</strain>
    </source>
</reference>
<feature type="transmembrane region" description="Helical" evidence="8">
    <location>
        <begin position="237"/>
        <end position="256"/>
    </location>
</feature>
<evidence type="ECO:0000256" key="5">
    <source>
        <dbReference type="ARBA" id="ARBA00022692"/>
    </source>
</evidence>
<dbReference type="PANTHER" id="PTHR43470">
    <property type="entry name" value="PHOSPHATE TRANSPORT SYSTEM PERMEASE PROTEIN PSTA-RELATED"/>
    <property type="match status" value="1"/>
</dbReference>
<dbReference type="PROSITE" id="PS50928">
    <property type="entry name" value="ABC_TM1"/>
    <property type="match status" value="1"/>
</dbReference>
<keyword evidence="6 8" id="KW-1133">Transmembrane helix</keyword>
<feature type="transmembrane region" description="Helical" evidence="8">
    <location>
        <begin position="315"/>
        <end position="336"/>
    </location>
</feature>
<comment type="subcellular location">
    <subcellularLocation>
        <location evidence="1 8">Cell membrane</location>
        <topology evidence="1 8">Multi-pass membrane protein</topology>
    </subcellularLocation>
</comment>
<evidence type="ECO:0000256" key="8">
    <source>
        <dbReference type="RuleBase" id="RU363043"/>
    </source>
</evidence>
<evidence type="ECO:0000259" key="9">
    <source>
        <dbReference type="PROSITE" id="PS50928"/>
    </source>
</evidence>
<keyword evidence="3" id="KW-0813">Transport</keyword>
<dbReference type="Proteomes" id="UP001529340">
    <property type="component" value="Unassembled WGS sequence"/>
</dbReference>
<keyword evidence="5 8" id="KW-0812">Transmembrane</keyword>
<dbReference type="InterPro" id="IPR005672">
    <property type="entry name" value="Phosphate_PstA"/>
</dbReference>
<accession>A0ABT7UAJ7</accession>
<evidence type="ECO:0000256" key="4">
    <source>
        <dbReference type="ARBA" id="ARBA00022475"/>
    </source>
</evidence>
<keyword evidence="7 8" id="KW-0472">Membrane</keyword>
<evidence type="ECO:0000256" key="6">
    <source>
        <dbReference type="ARBA" id="ARBA00022989"/>
    </source>
</evidence>
<feature type="transmembrane region" description="Helical" evidence="8">
    <location>
        <begin position="21"/>
        <end position="41"/>
    </location>
</feature>
<feature type="transmembrane region" description="Helical" evidence="8">
    <location>
        <begin position="378"/>
        <end position="399"/>
    </location>
</feature>
<comment type="similarity">
    <text evidence="2 8">Belongs to the binding-protein-dependent transport system permease family. CysTW subfamily.</text>
</comment>
<dbReference type="InterPro" id="IPR035906">
    <property type="entry name" value="MetI-like_sf"/>
</dbReference>
<comment type="caution">
    <text evidence="10">The sequence shown here is derived from an EMBL/GenBank/DDBJ whole genome shotgun (WGS) entry which is preliminary data.</text>
</comment>
<protein>
    <recommendedName>
        <fullName evidence="8">Phosphate transport system permease protein PstA</fullName>
    </recommendedName>
</protein>